<proteinExistence type="predicted"/>
<organism evidence="1 2">
    <name type="scientific">Lederbergia citri</name>
    <dbReference type="NCBI Taxonomy" id="2833580"/>
    <lineage>
        <taxon>Bacteria</taxon>
        <taxon>Bacillati</taxon>
        <taxon>Bacillota</taxon>
        <taxon>Bacilli</taxon>
        <taxon>Bacillales</taxon>
        <taxon>Bacillaceae</taxon>
        <taxon>Lederbergia</taxon>
    </lineage>
</organism>
<protein>
    <submittedName>
        <fullName evidence="1">DUF2194 domain-containing protein</fullName>
    </submittedName>
</protein>
<dbReference type="Gene3D" id="3.20.20.370">
    <property type="entry name" value="Glycoside hydrolase/deacetylase"/>
    <property type="match status" value="1"/>
</dbReference>
<comment type="caution">
    <text evidence="1">The sequence shown here is derived from an EMBL/GenBank/DDBJ whole genome shotgun (WGS) entry which is preliminary data.</text>
</comment>
<dbReference type="Pfam" id="PF09960">
    <property type="entry name" value="DUF2194"/>
    <property type="match status" value="2"/>
</dbReference>
<dbReference type="AlphaFoldDB" id="A0A942TEI6"/>
<evidence type="ECO:0000313" key="1">
    <source>
        <dbReference type="EMBL" id="MBS4196425.1"/>
    </source>
</evidence>
<dbReference type="GO" id="GO:0005975">
    <property type="term" value="P:carbohydrate metabolic process"/>
    <property type="evidence" value="ECO:0007669"/>
    <property type="project" value="InterPro"/>
</dbReference>
<dbReference type="InterPro" id="IPR018695">
    <property type="entry name" value="DUF2194"/>
</dbReference>
<name>A0A942TEI6_9BACI</name>
<sequence length="612" mass="70052">MSNNVSLIKMMIMVAFVILFGGVILITQLESFHLFKMHQHSLAMANKASQESSPPPAEIQDIEQDQFLLVYDPDTELSVSLKNNVEKTLLYMKKMFASVPVKKIPNDIKEYKNIIILFPNLDLVKDFTILTDYVSHGGKMFFAIRPDIVETYESIHEMIGINESDPPYKDTFSVKIESDFLINSRGLQITDENLIWNSVLDISLKENSTVLASTDNMIPFLWSTPYGKGTFMVFNGTMLESEMNRGFIAGSLSYLNNNFIYPILNSKVVYIDDFPAPFPDGTHDLIFRDYKTNTMSFFHKVWWPDMLKMAQEYDVKYTAGIIETYNDDVDGPFNERLAEHNLKIFGRDLLKMGGELAAHGYNHQSLTLDQGQVVSLGYTAWKDEKDMVASLQELNQFVQGIFQGYTLKTYIPPSNVLSEDGKKAIKKAIPSISNIASLHLPDDEGISYIQEFEYSEEYNEIPRLTSDYHYAQEVQWIVANGATLYGVFSHFIHPDDILDEERSGNKTWHEMSSSFRKMLKDVKEKYPWMKSQTASESTESLRSFQDAKVFFLQDEKIIQGYIGHFRGELDFILRSDKKIVDSLGCEVEKIDSNHYLVHAVSPEFTIELGDES</sequence>
<dbReference type="EMBL" id="JAGYPG010000002">
    <property type="protein sequence ID" value="MBS4196425.1"/>
    <property type="molecule type" value="Genomic_DNA"/>
</dbReference>
<reference evidence="1 2" key="1">
    <citation type="submission" date="2021-05" db="EMBL/GenBank/DDBJ databases">
        <title>Novel Bacillus species.</title>
        <authorList>
            <person name="Liu G."/>
        </authorList>
    </citation>
    <scope>NUCLEOTIDE SEQUENCE [LARGE SCALE GENOMIC DNA]</scope>
    <source>
        <strain evidence="2">FJAT-49780</strain>
    </source>
</reference>
<gene>
    <name evidence="1" type="ORF">KHA97_15270</name>
</gene>
<evidence type="ECO:0000313" key="2">
    <source>
        <dbReference type="Proteomes" id="UP000681414"/>
    </source>
</evidence>
<dbReference type="Proteomes" id="UP000681414">
    <property type="component" value="Unassembled WGS sequence"/>
</dbReference>
<dbReference type="RefSeq" id="WP_213125560.1">
    <property type="nucleotide sequence ID" value="NZ_JAGYPG010000002.1"/>
</dbReference>
<dbReference type="CDD" id="cd10924">
    <property type="entry name" value="CE4_COG4878"/>
    <property type="match status" value="1"/>
</dbReference>
<keyword evidence="2" id="KW-1185">Reference proteome</keyword>
<dbReference type="SUPFAM" id="SSF88713">
    <property type="entry name" value="Glycoside hydrolase/deacetylase"/>
    <property type="match status" value="1"/>
</dbReference>
<dbReference type="InterPro" id="IPR011330">
    <property type="entry name" value="Glyco_hydro/deAcase_b/a-brl"/>
</dbReference>
<accession>A0A942TEI6</accession>